<reference evidence="2 3" key="1">
    <citation type="submission" date="2019-02" db="EMBL/GenBank/DDBJ databases">
        <title>Deep-cultivation of Planctomycetes and their phenomic and genomic characterization uncovers novel biology.</title>
        <authorList>
            <person name="Wiegand S."/>
            <person name="Jogler M."/>
            <person name="Boedeker C."/>
            <person name="Pinto D."/>
            <person name="Vollmers J."/>
            <person name="Rivas-Marin E."/>
            <person name="Kohn T."/>
            <person name="Peeters S.H."/>
            <person name="Heuer A."/>
            <person name="Rast P."/>
            <person name="Oberbeckmann S."/>
            <person name="Bunk B."/>
            <person name="Jeske O."/>
            <person name="Meyerdierks A."/>
            <person name="Storesund J.E."/>
            <person name="Kallscheuer N."/>
            <person name="Luecker S."/>
            <person name="Lage O.M."/>
            <person name="Pohl T."/>
            <person name="Merkel B.J."/>
            <person name="Hornburger P."/>
            <person name="Mueller R.-W."/>
            <person name="Bruemmer F."/>
            <person name="Labrenz M."/>
            <person name="Spormann A.M."/>
            <person name="Op den Camp H."/>
            <person name="Overmann J."/>
            <person name="Amann R."/>
            <person name="Jetten M.S.M."/>
            <person name="Mascher T."/>
            <person name="Medema M.H."/>
            <person name="Devos D.P."/>
            <person name="Kaster A.-K."/>
            <person name="Ovreas L."/>
            <person name="Rohde M."/>
            <person name="Galperin M.Y."/>
            <person name="Jogler C."/>
        </authorList>
    </citation>
    <scope>NUCLEOTIDE SEQUENCE [LARGE SCALE GENOMIC DNA]</scope>
    <source>
        <strain evidence="2 3">Spb1</strain>
    </source>
</reference>
<dbReference type="EMBL" id="CP036299">
    <property type="protein sequence ID" value="QDV30016.1"/>
    <property type="molecule type" value="Genomic_DNA"/>
</dbReference>
<accession>A0A518GN75</accession>
<organism evidence="2 3">
    <name type="scientific">Planctopirus ephydatiae</name>
    <dbReference type="NCBI Taxonomy" id="2528019"/>
    <lineage>
        <taxon>Bacteria</taxon>
        <taxon>Pseudomonadati</taxon>
        <taxon>Planctomycetota</taxon>
        <taxon>Planctomycetia</taxon>
        <taxon>Planctomycetales</taxon>
        <taxon>Planctomycetaceae</taxon>
        <taxon>Planctopirus</taxon>
    </lineage>
</organism>
<feature type="compositionally biased region" description="Polar residues" evidence="1">
    <location>
        <begin position="11"/>
        <end position="20"/>
    </location>
</feature>
<gene>
    <name evidence="2" type="ORF">Spb1_19430</name>
</gene>
<evidence type="ECO:0000256" key="1">
    <source>
        <dbReference type="SAM" id="MobiDB-lite"/>
    </source>
</evidence>
<protein>
    <submittedName>
        <fullName evidence="2">Uncharacterized protein</fullName>
    </submittedName>
</protein>
<evidence type="ECO:0000313" key="3">
    <source>
        <dbReference type="Proteomes" id="UP000315349"/>
    </source>
</evidence>
<name>A0A518GN75_9PLAN</name>
<feature type="region of interest" description="Disordered" evidence="1">
    <location>
        <begin position="1"/>
        <end position="35"/>
    </location>
</feature>
<keyword evidence="3" id="KW-1185">Reference proteome</keyword>
<sequence>MFAATLGKHGFTTNNTQLSPGNRIRSTGLKKEPRPAGNEALFLTLTFRFKDY</sequence>
<dbReference type="KEGG" id="peh:Spb1_19430"/>
<proteinExistence type="predicted"/>
<dbReference type="AlphaFoldDB" id="A0A518GN75"/>
<dbReference type="Proteomes" id="UP000315349">
    <property type="component" value="Chromosome"/>
</dbReference>
<evidence type="ECO:0000313" key="2">
    <source>
        <dbReference type="EMBL" id="QDV30016.1"/>
    </source>
</evidence>